<organism evidence="1 2">
    <name type="scientific">Stegodyphus mimosarum</name>
    <name type="common">African social velvet spider</name>
    <dbReference type="NCBI Taxonomy" id="407821"/>
    <lineage>
        <taxon>Eukaryota</taxon>
        <taxon>Metazoa</taxon>
        <taxon>Ecdysozoa</taxon>
        <taxon>Arthropoda</taxon>
        <taxon>Chelicerata</taxon>
        <taxon>Arachnida</taxon>
        <taxon>Araneae</taxon>
        <taxon>Araneomorphae</taxon>
        <taxon>Entelegynae</taxon>
        <taxon>Eresoidea</taxon>
        <taxon>Eresidae</taxon>
        <taxon>Stegodyphus</taxon>
    </lineage>
</organism>
<name>A0A087U6C1_STEMI</name>
<gene>
    <name evidence="1" type="ORF">X975_12469</name>
</gene>
<protein>
    <submittedName>
        <fullName evidence="1">Uncharacterized protein</fullName>
    </submittedName>
</protein>
<evidence type="ECO:0000313" key="2">
    <source>
        <dbReference type="Proteomes" id="UP000054359"/>
    </source>
</evidence>
<feature type="non-terminal residue" evidence="1">
    <location>
        <position position="64"/>
    </location>
</feature>
<accession>A0A087U6C1</accession>
<dbReference type="Proteomes" id="UP000054359">
    <property type="component" value="Unassembled WGS sequence"/>
</dbReference>
<proteinExistence type="predicted"/>
<dbReference type="AlphaFoldDB" id="A0A087U6C1"/>
<reference evidence="1 2" key="1">
    <citation type="submission" date="2013-11" db="EMBL/GenBank/DDBJ databases">
        <title>Genome sequencing of Stegodyphus mimosarum.</title>
        <authorList>
            <person name="Bechsgaard J."/>
        </authorList>
    </citation>
    <scope>NUCLEOTIDE SEQUENCE [LARGE SCALE GENOMIC DNA]</scope>
</reference>
<keyword evidence="2" id="KW-1185">Reference proteome</keyword>
<sequence length="64" mass="7245">MRSDQIGQDGDLTGRLLFPRVCEHGFFHRHLSIGLNGCHIPLKHKTISGSFAAQVIRKMLFRVT</sequence>
<evidence type="ECO:0000313" key="1">
    <source>
        <dbReference type="EMBL" id="KFM72910.1"/>
    </source>
</evidence>
<dbReference type="EMBL" id="KK118414">
    <property type="protein sequence ID" value="KFM72910.1"/>
    <property type="molecule type" value="Genomic_DNA"/>
</dbReference>